<feature type="compositionally biased region" description="Low complexity" evidence="1">
    <location>
        <begin position="20"/>
        <end position="33"/>
    </location>
</feature>
<evidence type="ECO:0000256" key="1">
    <source>
        <dbReference type="SAM" id="MobiDB-lite"/>
    </source>
</evidence>
<dbReference type="GeneID" id="95981206"/>
<feature type="compositionally biased region" description="Polar residues" evidence="1">
    <location>
        <begin position="59"/>
        <end position="73"/>
    </location>
</feature>
<reference evidence="2 3" key="1">
    <citation type="submission" date="2023-08" db="EMBL/GenBank/DDBJ databases">
        <title>Annotated Genome Sequence of Vanrija albida AlHP1.</title>
        <authorList>
            <person name="Herzog R."/>
        </authorList>
    </citation>
    <scope>NUCLEOTIDE SEQUENCE [LARGE SCALE GENOMIC DNA]</scope>
    <source>
        <strain evidence="2 3">AlHP1</strain>
    </source>
</reference>
<name>A0ABR3QCG9_9TREE</name>
<accession>A0ABR3QCG9</accession>
<organism evidence="2 3">
    <name type="scientific">Vanrija albida</name>
    <dbReference type="NCBI Taxonomy" id="181172"/>
    <lineage>
        <taxon>Eukaryota</taxon>
        <taxon>Fungi</taxon>
        <taxon>Dikarya</taxon>
        <taxon>Basidiomycota</taxon>
        <taxon>Agaricomycotina</taxon>
        <taxon>Tremellomycetes</taxon>
        <taxon>Trichosporonales</taxon>
        <taxon>Trichosporonaceae</taxon>
        <taxon>Vanrija</taxon>
    </lineage>
</organism>
<proteinExistence type="predicted"/>
<dbReference type="RefSeq" id="XP_069212362.1">
    <property type="nucleotide sequence ID" value="XM_069348818.1"/>
</dbReference>
<comment type="caution">
    <text evidence="2">The sequence shown here is derived from an EMBL/GenBank/DDBJ whole genome shotgun (WGS) entry which is preliminary data.</text>
</comment>
<evidence type="ECO:0000313" key="2">
    <source>
        <dbReference type="EMBL" id="KAL1412418.1"/>
    </source>
</evidence>
<sequence>MNAIRSLPLINKQVRPATPVQSSVAVSGSAAVQPLGPPPVPASRAATPAAPGMAPPAKKSNSPTGSRPATPRNSVVGLPGNGPETPQGGYMDAIGLRLADTVNKSCAGIDFKAKKGARKGAGWTIGEGIAKELPPPPADTYLLRAVLRTVVRSLAIYINRLDSLLLPALSDAQWAAAFNLTSTITPLNPTQLFAVSIAHTAWETCEKLEQMLETTAYPRFVEDTLRPSMDKLDFIVSKVVRPILLAVKLDLEASLTRTDGVAHKSPAGPATIPLADVPVTKTLSMPGGSRLTKEPSGGGHPRSLTVPCCLQQFASRVDGARKVFETVAKPCEHDGEGWVAKVVVSVVWKGMRLIGENEPCAPLSRTPSPTHIAKALVDVKDKEGRPTVAPSPSLAKITQLSILPSRSASRAPSPPRGPAHDPVTHALLSFEGLVKRLVVGLVQPPTAAPTAVDSSDQEAEHIAREALSEAIEALESAAISSAALHGPNGAERTLASVIRLRDDIDNDEDEKLDDALEDLPSVSLFGAIIRRTNVALSHVNHVSEKDASTLRIREAGEIWGWTKAEYDRQVLSGFGPAEEWGPRVAKALKPEIERMLSTLAGITAGEAPKVSKETADAVEWVRALGVALDARAGVKVVGAA</sequence>
<dbReference type="Proteomes" id="UP001565368">
    <property type="component" value="Unassembled WGS sequence"/>
</dbReference>
<dbReference type="EMBL" id="JBBXJM010000001">
    <property type="protein sequence ID" value="KAL1412418.1"/>
    <property type="molecule type" value="Genomic_DNA"/>
</dbReference>
<keyword evidence="3" id="KW-1185">Reference proteome</keyword>
<feature type="compositionally biased region" description="Low complexity" evidence="1">
    <location>
        <begin position="42"/>
        <end position="57"/>
    </location>
</feature>
<gene>
    <name evidence="2" type="ORF">Q8F55_000163</name>
</gene>
<evidence type="ECO:0000313" key="3">
    <source>
        <dbReference type="Proteomes" id="UP001565368"/>
    </source>
</evidence>
<evidence type="ECO:0008006" key="4">
    <source>
        <dbReference type="Google" id="ProtNLM"/>
    </source>
</evidence>
<feature type="region of interest" description="Disordered" evidence="1">
    <location>
        <begin position="1"/>
        <end position="88"/>
    </location>
</feature>
<protein>
    <recommendedName>
        <fullName evidence="4">MICOS complex subunit MIC60</fullName>
    </recommendedName>
</protein>